<sequence>MIECRNGFTYDKEWYEATIATKENWICERDLYVTNTFVVSRAFEVIGSFALGQIGDTGRG</sequence>
<accession>T1GFB9</accession>
<evidence type="ECO:0000313" key="1">
    <source>
        <dbReference type="EnsemblMetazoa" id="MESCA002056-PA"/>
    </source>
</evidence>
<protein>
    <submittedName>
        <fullName evidence="1">Uncharacterized protein</fullName>
    </submittedName>
</protein>
<reference evidence="1" key="2">
    <citation type="submission" date="2015-06" db="UniProtKB">
        <authorList>
            <consortium name="EnsemblMetazoa"/>
        </authorList>
    </citation>
    <scope>IDENTIFICATION</scope>
</reference>
<dbReference type="EnsemblMetazoa" id="MESCA002056-RA">
    <property type="protein sequence ID" value="MESCA002056-PA"/>
    <property type="gene ID" value="MESCA002056"/>
</dbReference>
<name>T1GFB9_MEGSC</name>
<dbReference type="AlphaFoldDB" id="T1GFB9"/>
<dbReference type="EMBL" id="CAQQ02047608">
    <property type="status" value="NOT_ANNOTATED_CDS"/>
    <property type="molecule type" value="Genomic_DNA"/>
</dbReference>
<dbReference type="STRING" id="36166.T1GFB9"/>
<reference evidence="2" key="1">
    <citation type="submission" date="2013-02" db="EMBL/GenBank/DDBJ databases">
        <authorList>
            <person name="Hughes D."/>
        </authorList>
    </citation>
    <scope>NUCLEOTIDE SEQUENCE</scope>
    <source>
        <strain>Durham</strain>
        <strain evidence="2">NC isolate 2 -- Noor lab</strain>
    </source>
</reference>
<dbReference type="Proteomes" id="UP000015102">
    <property type="component" value="Unassembled WGS sequence"/>
</dbReference>
<proteinExistence type="predicted"/>
<evidence type="ECO:0000313" key="2">
    <source>
        <dbReference type="Proteomes" id="UP000015102"/>
    </source>
</evidence>
<organism evidence="1 2">
    <name type="scientific">Megaselia scalaris</name>
    <name type="common">Humpbacked fly</name>
    <name type="synonym">Phora scalaris</name>
    <dbReference type="NCBI Taxonomy" id="36166"/>
    <lineage>
        <taxon>Eukaryota</taxon>
        <taxon>Metazoa</taxon>
        <taxon>Ecdysozoa</taxon>
        <taxon>Arthropoda</taxon>
        <taxon>Hexapoda</taxon>
        <taxon>Insecta</taxon>
        <taxon>Pterygota</taxon>
        <taxon>Neoptera</taxon>
        <taxon>Endopterygota</taxon>
        <taxon>Diptera</taxon>
        <taxon>Brachycera</taxon>
        <taxon>Muscomorpha</taxon>
        <taxon>Platypezoidea</taxon>
        <taxon>Phoridae</taxon>
        <taxon>Megaseliini</taxon>
        <taxon>Megaselia</taxon>
    </lineage>
</organism>
<keyword evidence="2" id="KW-1185">Reference proteome</keyword>
<dbReference type="HOGENOM" id="CLU_2944324_0_0_1"/>
<dbReference type="EMBL" id="CAQQ02047609">
    <property type="status" value="NOT_ANNOTATED_CDS"/>
    <property type="molecule type" value="Genomic_DNA"/>
</dbReference>